<feature type="region of interest" description="Disordered" evidence="1">
    <location>
        <begin position="42"/>
        <end position="86"/>
    </location>
</feature>
<dbReference type="EMBL" id="VSWC01000028">
    <property type="protein sequence ID" value="KAA1108890.1"/>
    <property type="molecule type" value="Genomic_DNA"/>
</dbReference>
<comment type="caution">
    <text evidence="2">The sequence shown here is derived from an EMBL/GenBank/DDBJ whole genome shotgun (WGS) entry which is preliminary data.</text>
</comment>
<dbReference type="AlphaFoldDB" id="A0A5B0Q6Q5"/>
<keyword evidence="3" id="KW-1185">Reference proteome</keyword>
<reference evidence="2 3" key="1">
    <citation type="submission" date="2019-05" db="EMBL/GenBank/DDBJ databases">
        <title>Emergence of the Ug99 lineage of the wheat stem rust pathogen through somatic hybridization.</title>
        <authorList>
            <person name="Li F."/>
            <person name="Upadhyaya N.M."/>
            <person name="Sperschneider J."/>
            <person name="Matny O."/>
            <person name="Nguyen-Phuc H."/>
            <person name="Mago R."/>
            <person name="Raley C."/>
            <person name="Miller M.E."/>
            <person name="Silverstein K.A.T."/>
            <person name="Henningsen E."/>
            <person name="Hirsch C.D."/>
            <person name="Visser B."/>
            <person name="Pretorius Z.A."/>
            <person name="Steffenson B.J."/>
            <person name="Schwessinger B."/>
            <person name="Dodds P.N."/>
            <person name="Figueroa M."/>
        </authorList>
    </citation>
    <scope>NUCLEOTIDE SEQUENCE [LARGE SCALE GENOMIC DNA]</scope>
    <source>
        <strain evidence="2">21-0</strain>
    </source>
</reference>
<feature type="compositionally biased region" description="Low complexity" evidence="1">
    <location>
        <begin position="42"/>
        <end position="51"/>
    </location>
</feature>
<gene>
    <name evidence="2" type="ORF">PGT21_028408</name>
</gene>
<accession>A0A5B0Q6Q5</accession>
<evidence type="ECO:0000256" key="1">
    <source>
        <dbReference type="SAM" id="MobiDB-lite"/>
    </source>
</evidence>
<protein>
    <submittedName>
        <fullName evidence="2">Uncharacterized protein</fullName>
    </submittedName>
</protein>
<proteinExistence type="predicted"/>
<organism evidence="2 3">
    <name type="scientific">Puccinia graminis f. sp. tritici</name>
    <dbReference type="NCBI Taxonomy" id="56615"/>
    <lineage>
        <taxon>Eukaryota</taxon>
        <taxon>Fungi</taxon>
        <taxon>Dikarya</taxon>
        <taxon>Basidiomycota</taxon>
        <taxon>Pucciniomycotina</taxon>
        <taxon>Pucciniomycetes</taxon>
        <taxon>Pucciniales</taxon>
        <taxon>Pucciniaceae</taxon>
        <taxon>Puccinia</taxon>
    </lineage>
</organism>
<name>A0A5B0Q6Q5_PUCGR</name>
<sequence>MAITLFLNKSLDPDMQSFQVARSSKSYLTIIRMILQILSSDTSDGSNSMSNKILQSKKKKKEEEGKTWEGTSVHVDSGDPNRPNIPHKIRAWRGGIDDYTLYRPNVVAFKQEPGYRSRINK</sequence>
<evidence type="ECO:0000313" key="2">
    <source>
        <dbReference type="EMBL" id="KAA1108890.1"/>
    </source>
</evidence>
<evidence type="ECO:0000313" key="3">
    <source>
        <dbReference type="Proteomes" id="UP000324748"/>
    </source>
</evidence>
<dbReference type="Proteomes" id="UP000324748">
    <property type="component" value="Unassembled WGS sequence"/>
</dbReference>